<dbReference type="RefSeq" id="WP_310549047.1">
    <property type="nucleotide sequence ID" value="NZ_JAVKGR010000015.1"/>
</dbReference>
<dbReference type="EMBL" id="JAVKGR010000015">
    <property type="protein sequence ID" value="MDR8020069.1"/>
    <property type="molecule type" value="Genomic_DNA"/>
</dbReference>
<feature type="compositionally biased region" description="Polar residues" evidence="1">
    <location>
        <begin position="1"/>
        <end position="13"/>
    </location>
</feature>
<feature type="region of interest" description="Disordered" evidence="1">
    <location>
        <begin position="209"/>
        <end position="258"/>
    </location>
</feature>
<dbReference type="InterPro" id="IPR005182">
    <property type="entry name" value="YdbS-like_PH"/>
</dbReference>
<evidence type="ECO:0000256" key="2">
    <source>
        <dbReference type="SAM" id="Phobius"/>
    </source>
</evidence>
<evidence type="ECO:0000313" key="5">
    <source>
        <dbReference type="Proteomes" id="UP001251870"/>
    </source>
</evidence>
<dbReference type="Proteomes" id="UP001251870">
    <property type="component" value="Unassembled WGS sequence"/>
</dbReference>
<evidence type="ECO:0000259" key="3">
    <source>
        <dbReference type="Pfam" id="PF03703"/>
    </source>
</evidence>
<feature type="compositionally biased region" description="Basic and acidic residues" evidence="1">
    <location>
        <begin position="230"/>
        <end position="239"/>
    </location>
</feature>
<dbReference type="Pfam" id="PF03703">
    <property type="entry name" value="bPH_2"/>
    <property type="match status" value="2"/>
</dbReference>
<accession>A0ABU2DU97</accession>
<feature type="region of interest" description="Disordered" evidence="1">
    <location>
        <begin position="1"/>
        <end position="40"/>
    </location>
</feature>
<proteinExistence type="predicted"/>
<reference evidence="4 5" key="1">
    <citation type="submission" date="2023-09" db="EMBL/GenBank/DDBJ databases">
        <title>Description of three actinobacteria isolated from air of manufacturing shop in a pharmaceutical factory.</title>
        <authorList>
            <person name="Zhang D.-F."/>
        </authorList>
    </citation>
    <scope>NUCLEOTIDE SEQUENCE [LARGE SCALE GENOMIC DNA]</scope>
    <source>
        <strain evidence="4 5">LY-0111</strain>
    </source>
</reference>
<dbReference type="PANTHER" id="PTHR34473">
    <property type="entry name" value="UPF0699 TRANSMEMBRANE PROTEIN YDBS"/>
    <property type="match status" value="1"/>
</dbReference>
<sequence>MSTQDSPEPTSDSQDGRTSEDAAPQEPAPEERALQEPASESWFDETWTKVHPLSPLVRGWVTLIAIPAVFLSYNWENWVTLWEVITTGQAIDEFERDPTPFLIGGGVFLLVVALIFGGFLLSWWFTRYKITDEHVMVKSGVFVRQHRQARIDRVQAVDLRQPLLARLTGLAELKFEVADGEGTAASLQFLKRGDAEDLRRDIMDRAAGRGAPVAPDAGAHQTAGLGGAEDSIRGNRDDAVAGTVDGTMDSGSDDGAVDDAVRSAAHHGNDGTTAPALGSGVTGEQLIARVPVARLIGSVVLGWGTLVVAVLAVLWLISMGVIALGTVLFTQDQDLGALVAGVGAVGWGSFLTSLIPALIVVVMGYYQQINKGFRFTASMTQAGLRMRYGLLETTTQTVPPGRVQALQISQSPLWRPCGWYTVKVVVAGYGAGESRSVLLPVGKIDDVMAVTAAMFPDLRVENPQELFLEGLRGRGDEGSFTCGPKRAWLFDPWVRRRRGFATTPSTAMFRDGRLVPRLTMMAHERIQSLSIEGGPLARRRRLARIHLHVPAGPFQVMVQNQDIEAVRELFQRESEHAAVARRFSDRNQWMLPEEQQQFEKLVNTETADAEGPVVAGSGRVEASQERR</sequence>
<name>A0ABU2DU97_9MICC</name>
<evidence type="ECO:0000313" key="4">
    <source>
        <dbReference type="EMBL" id="MDR8020069.1"/>
    </source>
</evidence>
<organism evidence="4 5">
    <name type="scientific">Nesterenkonia aerolata</name>
    <dbReference type="NCBI Taxonomy" id="3074079"/>
    <lineage>
        <taxon>Bacteria</taxon>
        <taxon>Bacillati</taxon>
        <taxon>Actinomycetota</taxon>
        <taxon>Actinomycetes</taxon>
        <taxon>Micrococcales</taxon>
        <taxon>Micrococcaceae</taxon>
        <taxon>Nesterenkonia</taxon>
    </lineage>
</organism>
<feature type="transmembrane region" description="Helical" evidence="2">
    <location>
        <begin position="337"/>
        <end position="366"/>
    </location>
</feature>
<gene>
    <name evidence="4" type="ORF">RIL96_10885</name>
</gene>
<keyword evidence="2" id="KW-1133">Transmembrane helix</keyword>
<comment type="caution">
    <text evidence="4">The sequence shown here is derived from an EMBL/GenBank/DDBJ whole genome shotgun (WGS) entry which is preliminary data.</text>
</comment>
<dbReference type="PANTHER" id="PTHR34473:SF2">
    <property type="entry name" value="UPF0699 TRANSMEMBRANE PROTEIN YDBT"/>
    <property type="match status" value="1"/>
</dbReference>
<protein>
    <submittedName>
        <fullName evidence="4">PH domain-containing protein</fullName>
    </submittedName>
</protein>
<feature type="transmembrane region" description="Helical" evidence="2">
    <location>
        <begin position="295"/>
        <end position="317"/>
    </location>
</feature>
<feature type="transmembrane region" description="Helical" evidence="2">
    <location>
        <begin position="56"/>
        <end position="75"/>
    </location>
</feature>
<keyword evidence="5" id="KW-1185">Reference proteome</keyword>
<keyword evidence="2" id="KW-0812">Transmembrane</keyword>
<feature type="domain" description="YdbS-like PH" evidence="3">
    <location>
        <begin position="123"/>
        <end position="200"/>
    </location>
</feature>
<feature type="transmembrane region" description="Helical" evidence="2">
    <location>
        <begin position="101"/>
        <end position="126"/>
    </location>
</feature>
<feature type="domain" description="YdbS-like PH" evidence="3">
    <location>
        <begin position="377"/>
        <end position="448"/>
    </location>
</feature>
<keyword evidence="2" id="KW-0472">Membrane</keyword>
<feature type="region of interest" description="Disordered" evidence="1">
    <location>
        <begin position="603"/>
        <end position="627"/>
    </location>
</feature>
<evidence type="ECO:0000256" key="1">
    <source>
        <dbReference type="SAM" id="MobiDB-lite"/>
    </source>
</evidence>